<dbReference type="Proteomes" id="UP000426246">
    <property type="component" value="Chromosome"/>
</dbReference>
<proteinExistence type="predicted"/>
<gene>
    <name evidence="1" type="ORF">EHS13_20135</name>
</gene>
<reference evidence="2" key="1">
    <citation type="submission" date="2018-11" db="EMBL/GenBank/DDBJ databases">
        <title>Complete genome sequence of Paenibacillus sp. ML311-T8.</title>
        <authorList>
            <person name="Nam Y.-D."/>
            <person name="Kang J."/>
            <person name="Chung W.-H."/>
            <person name="Park Y.S."/>
        </authorList>
    </citation>
    <scope>NUCLEOTIDE SEQUENCE [LARGE SCALE GENOMIC DNA]</scope>
    <source>
        <strain evidence="2">ML311-T8</strain>
    </source>
</reference>
<dbReference type="AlphaFoldDB" id="A0A6B8RNY7"/>
<protein>
    <submittedName>
        <fullName evidence="1">Uncharacterized protein</fullName>
    </submittedName>
</protein>
<evidence type="ECO:0000313" key="1">
    <source>
        <dbReference type="EMBL" id="QGQ97028.1"/>
    </source>
</evidence>
<dbReference type="EMBL" id="CP034235">
    <property type="protein sequence ID" value="QGQ97028.1"/>
    <property type="molecule type" value="Genomic_DNA"/>
</dbReference>
<organism evidence="1 2">
    <name type="scientific">Paenibacillus psychroresistens</name>
    <dbReference type="NCBI Taxonomy" id="1778678"/>
    <lineage>
        <taxon>Bacteria</taxon>
        <taxon>Bacillati</taxon>
        <taxon>Bacillota</taxon>
        <taxon>Bacilli</taxon>
        <taxon>Bacillales</taxon>
        <taxon>Paenibacillaceae</taxon>
        <taxon>Paenibacillus</taxon>
    </lineage>
</organism>
<dbReference type="RefSeq" id="WP_155702128.1">
    <property type="nucleotide sequence ID" value="NZ_CP034235.1"/>
</dbReference>
<accession>A0A6B8RNY7</accession>
<evidence type="ECO:0000313" key="2">
    <source>
        <dbReference type="Proteomes" id="UP000426246"/>
    </source>
</evidence>
<dbReference type="KEGG" id="ppsc:EHS13_20135"/>
<keyword evidence="2" id="KW-1185">Reference proteome</keyword>
<sequence length="97" mass="11128">MTNELDLRELIPQELFDEIKEEPKTTLKAVDEVDAGFFVSESLPNFTMTLYHGEDGNYYVEILQNEPIGDYGSHMVSYWHKCNDNEAVEKIVEGILA</sequence>
<name>A0A6B8RNY7_9BACL</name>